<organism evidence="2 3">
    <name type="scientific">Streptomyces ziwulingensis</name>
    <dbReference type="NCBI Taxonomy" id="1045501"/>
    <lineage>
        <taxon>Bacteria</taxon>
        <taxon>Bacillati</taxon>
        <taxon>Actinomycetota</taxon>
        <taxon>Actinomycetes</taxon>
        <taxon>Kitasatosporales</taxon>
        <taxon>Streptomycetaceae</taxon>
        <taxon>Streptomyces</taxon>
    </lineage>
</organism>
<dbReference type="EMBL" id="BAABIG010000058">
    <property type="protein sequence ID" value="GAA4815028.1"/>
    <property type="molecule type" value="Genomic_DNA"/>
</dbReference>
<evidence type="ECO:0000313" key="3">
    <source>
        <dbReference type="Proteomes" id="UP001501265"/>
    </source>
</evidence>
<feature type="region of interest" description="Disordered" evidence="1">
    <location>
        <begin position="72"/>
        <end position="102"/>
    </location>
</feature>
<accession>A0ABP9CNC1</accession>
<proteinExistence type="predicted"/>
<evidence type="ECO:0000313" key="2">
    <source>
        <dbReference type="EMBL" id="GAA4815028.1"/>
    </source>
</evidence>
<reference evidence="3" key="1">
    <citation type="journal article" date="2019" name="Int. J. Syst. Evol. Microbiol.">
        <title>The Global Catalogue of Microorganisms (GCM) 10K type strain sequencing project: providing services to taxonomists for standard genome sequencing and annotation.</title>
        <authorList>
            <consortium name="The Broad Institute Genomics Platform"/>
            <consortium name="The Broad Institute Genome Sequencing Center for Infectious Disease"/>
            <person name="Wu L."/>
            <person name="Ma J."/>
        </authorList>
    </citation>
    <scope>NUCLEOTIDE SEQUENCE [LARGE SCALE GENOMIC DNA]</scope>
    <source>
        <strain evidence="3">JCM 18081</strain>
    </source>
</reference>
<gene>
    <name evidence="2" type="ORF">GCM10023220_53720</name>
</gene>
<comment type="caution">
    <text evidence="2">The sequence shown here is derived from an EMBL/GenBank/DDBJ whole genome shotgun (WGS) entry which is preliminary data.</text>
</comment>
<sequence>MIMAGFAEPEDEFLDVSKSDSPCEACRVIAAARICGGMPGRPFADGYMSANIAAGNSSPRCSARNANTLPAGIRPRQVSHPSGPTVSPAHTPIATPRVWPRR</sequence>
<evidence type="ECO:0000256" key="1">
    <source>
        <dbReference type="SAM" id="MobiDB-lite"/>
    </source>
</evidence>
<keyword evidence="3" id="KW-1185">Reference proteome</keyword>
<dbReference type="Proteomes" id="UP001501265">
    <property type="component" value="Unassembled WGS sequence"/>
</dbReference>
<name>A0ABP9CNC1_9ACTN</name>
<protein>
    <submittedName>
        <fullName evidence="2">Uncharacterized protein</fullName>
    </submittedName>
</protein>